<dbReference type="OrthoDB" id="3734019at2759"/>
<evidence type="ECO:0000313" key="1">
    <source>
        <dbReference type="EMBL" id="KAF2799354.1"/>
    </source>
</evidence>
<dbReference type="SUPFAM" id="SSF56112">
    <property type="entry name" value="Protein kinase-like (PK-like)"/>
    <property type="match status" value="1"/>
</dbReference>
<gene>
    <name evidence="1" type="ORF">K505DRAFT_294860</name>
</gene>
<dbReference type="InterPro" id="IPR011009">
    <property type="entry name" value="Kinase-like_dom_sf"/>
</dbReference>
<dbReference type="Proteomes" id="UP000799757">
    <property type="component" value="Unassembled WGS sequence"/>
</dbReference>
<organism evidence="1 2">
    <name type="scientific">Melanomma pulvis-pyrius CBS 109.77</name>
    <dbReference type="NCBI Taxonomy" id="1314802"/>
    <lineage>
        <taxon>Eukaryota</taxon>
        <taxon>Fungi</taxon>
        <taxon>Dikarya</taxon>
        <taxon>Ascomycota</taxon>
        <taxon>Pezizomycotina</taxon>
        <taxon>Dothideomycetes</taxon>
        <taxon>Pleosporomycetidae</taxon>
        <taxon>Pleosporales</taxon>
        <taxon>Melanommataceae</taxon>
        <taxon>Melanomma</taxon>
    </lineage>
</organism>
<sequence length="765" mass="87618">MLTLLPLQEQLEDFIDILGEIRKEHSDSYSIGVTTSLSNAKRDIEKLDQVIKKHILPNASTSRARRAAWMRYKSKICRLQDSLKEHRQNIVVVVSAKSLTSATRSETALMFMSRDVTLIKDTSLRVDRRLSEIHSSLLEARPRTADLSQQNTFIGMLALLGVYEYVVSKTFHSCILGGIILLARLERSRKSNRADDRYQIVDPISMHARPRRINHFAPTGLFEQSQNFFPETYTTNQCLPRYNVVVISAYEEASFGLSKTNTYSLFYLKSPRELRRLRITITISRSSMYWPATSITRHGYSQKNGQALILWGAVVLPYALTRQIQGFLADDMDLKDGMHLCFSLSNKSLSRQENISMQHQEYRSPLVPTPRELSNTSQDILTFLDDLGCPRYFETEVQRIAFIEPCRFLACFNGLLVEEIVFTGFSPNNEQLYNIQVLHCMDGISGFPKLVGVTTDRTGTRLKSYLVELPKKGTPLNLGASQIYRSWSHVENLARQIVLRISQVHSRGLVVGKVYHYGQTFLVDDSNCLYLRTFQNKVEEGRFQPFSYPPEHRPLKHWPRSNNGANARAILPKWDIFHLGLLLWLLAENVPDRLHPFCRRKSCSTPPDFCSDESHYDPVALPRLPDSVPSYFQDIIDACRAEEPSQRPPAWRLLEMFPPLDDSRSTLVKSSSVADIDVHSLRVNLAFRCFYCSCCKANLKSQSFFHCSVCNEGDFDICQSCYNRGLHCGDKEHMLVQFEYQDSSFAAKIYHSSVKDSGRREITTF</sequence>
<name>A0A6A6XUD0_9PLEO</name>
<evidence type="ECO:0008006" key="3">
    <source>
        <dbReference type="Google" id="ProtNLM"/>
    </source>
</evidence>
<keyword evidence="2" id="KW-1185">Reference proteome</keyword>
<proteinExistence type="predicted"/>
<accession>A0A6A6XUD0</accession>
<dbReference type="EMBL" id="MU001766">
    <property type="protein sequence ID" value="KAF2799354.1"/>
    <property type="molecule type" value="Genomic_DNA"/>
</dbReference>
<dbReference type="Gene3D" id="1.10.510.10">
    <property type="entry name" value="Transferase(Phosphotransferase) domain 1"/>
    <property type="match status" value="1"/>
</dbReference>
<evidence type="ECO:0000313" key="2">
    <source>
        <dbReference type="Proteomes" id="UP000799757"/>
    </source>
</evidence>
<protein>
    <recommendedName>
        <fullName evidence="3">Protein kinase domain-containing protein</fullName>
    </recommendedName>
</protein>
<reference evidence="1" key="1">
    <citation type="journal article" date="2020" name="Stud. Mycol.">
        <title>101 Dothideomycetes genomes: a test case for predicting lifestyles and emergence of pathogens.</title>
        <authorList>
            <person name="Haridas S."/>
            <person name="Albert R."/>
            <person name="Binder M."/>
            <person name="Bloem J."/>
            <person name="Labutti K."/>
            <person name="Salamov A."/>
            <person name="Andreopoulos B."/>
            <person name="Baker S."/>
            <person name="Barry K."/>
            <person name="Bills G."/>
            <person name="Bluhm B."/>
            <person name="Cannon C."/>
            <person name="Castanera R."/>
            <person name="Culley D."/>
            <person name="Daum C."/>
            <person name="Ezra D."/>
            <person name="Gonzalez J."/>
            <person name="Henrissat B."/>
            <person name="Kuo A."/>
            <person name="Liang C."/>
            <person name="Lipzen A."/>
            <person name="Lutzoni F."/>
            <person name="Magnuson J."/>
            <person name="Mondo S."/>
            <person name="Nolan M."/>
            <person name="Ohm R."/>
            <person name="Pangilinan J."/>
            <person name="Park H.-J."/>
            <person name="Ramirez L."/>
            <person name="Alfaro M."/>
            <person name="Sun H."/>
            <person name="Tritt A."/>
            <person name="Yoshinaga Y."/>
            <person name="Zwiers L.-H."/>
            <person name="Turgeon B."/>
            <person name="Goodwin S."/>
            <person name="Spatafora J."/>
            <person name="Crous P."/>
            <person name="Grigoriev I."/>
        </authorList>
    </citation>
    <scope>NUCLEOTIDE SEQUENCE</scope>
    <source>
        <strain evidence="1">CBS 109.77</strain>
    </source>
</reference>
<dbReference type="SUPFAM" id="SSF57850">
    <property type="entry name" value="RING/U-box"/>
    <property type="match status" value="1"/>
</dbReference>
<dbReference type="AlphaFoldDB" id="A0A6A6XUD0"/>